<protein>
    <submittedName>
        <fullName evidence="2">Uncharacterized protein</fullName>
    </submittedName>
</protein>
<proteinExistence type="predicted"/>
<dbReference type="EMBL" id="LCDA01000010">
    <property type="protein sequence ID" value="KKS42546.1"/>
    <property type="molecule type" value="Genomic_DNA"/>
</dbReference>
<keyword evidence="1" id="KW-0732">Signal</keyword>
<evidence type="ECO:0000256" key="1">
    <source>
        <dbReference type="SAM" id="SignalP"/>
    </source>
</evidence>
<accession>A0A0G1B888</accession>
<sequence length="477" mass="49689">MTYLIQIMKNRHVLQCVFAFTLVLVFSLFYPSFSFAANLTTAKDTLQSSRMSFSGRVKSPTIAGSTHVWIYTTAATVFTSVSTAGLKPGDSLVIGGTNSYTIASIIDDDEFTTTTVLAAGDADDTDVIYFKALPQHVITFKTASAVPAGFFRVLIPADSTPATANNGIPDITGFDFNTTPTATGTNASGYTFSAGVATASGSTGCTSPANYHCFEYHYIGAGGIGTDITLSIGNTGGTANIIAPAPSASRVANTADAYTFKIQNFTDTSNPNSATPTDDVTGKVAVIESVRVTATVDPSITFKIEGVNSGASACSLTTDVTTTNASVPFGVMALDTFKAAAQLLTVSTNAVSGYVVTAIENSRLSNLATSPSYIPDTTCDNNLCNETTSDTWATATNNPGFGYTVAVVANAPTIAPTAPNYQHFPSLADVESPFQIMSNATIASSQQAHVCYKLSVDATQPAGNYENQITYTATASF</sequence>
<organism evidence="2 3">
    <name type="scientific">Candidatus Collierbacteria bacterium GW2011_GWA2_42_17</name>
    <dbReference type="NCBI Taxonomy" id="1618378"/>
    <lineage>
        <taxon>Bacteria</taxon>
        <taxon>Candidatus Collieribacteriota</taxon>
    </lineage>
</organism>
<feature type="chain" id="PRO_5002536057" evidence="1">
    <location>
        <begin position="37"/>
        <end position="477"/>
    </location>
</feature>
<reference evidence="2 3" key="1">
    <citation type="journal article" date="2015" name="Nature">
        <title>rRNA introns, odd ribosomes, and small enigmatic genomes across a large radiation of phyla.</title>
        <authorList>
            <person name="Brown C.T."/>
            <person name="Hug L.A."/>
            <person name="Thomas B.C."/>
            <person name="Sharon I."/>
            <person name="Castelle C.J."/>
            <person name="Singh A."/>
            <person name="Wilkins M.J."/>
            <person name="Williams K.H."/>
            <person name="Banfield J.F."/>
        </authorList>
    </citation>
    <scope>NUCLEOTIDE SEQUENCE [LARGE SCALE GENOMIC DNA]</scope>
</reference>
<evidence type="ECO:0000313" key="2">
    <source>
        <dbReference type="EMBL" id="KKS42546.1"/>
    </source>
</evidence>
<feature type="signal peptide" evidence="1">
    <location>
        <begin position="1"/>
        <end position="36"/>
    </location>
</feature>
<name>A0A0G1B888_9BACT</name>
<gene>
    <name evidence="2" type="ORF">UV06_C0010G0006</name>
</gene>
<comment type="caution">
    <text evidence="2">The sequence shown here is derived from an EMBL/GenBank/DDBJ whole genome shotgun (WGS) entry which is preliminary data.</text>
</comment>
<evidence type="ECO:0000313" key="3">
    <source>
        <dbReference type="Proteomes" id="UP000033854"/>
    </source>
</evidence>
<dbReference type="Proteomes" id="UP000033854">
    <property type="component" value="Unassembled WGS sequence"/>
</dbReference>
<dbReference type="AlphaFoldDB" id="A0A0G1B888"/>